<reference evidence="2 3" key="1">
    <citation type="submission" date="2024-03" db="EMBL/GenBank/DDBJ databases">
        <authorList>
            <person name="Martinez-Hernandez J."/>
        </authorList>
    </citation>
    <scope>NUCLEOTIDE SEQUENCE [LARGE SCALE GENOMIC DNA]</scope>
</reference>
<feature type="compositionally biased region" description="Low complexity" evidence="1">
    <location>
        <begin position="49"/>
        <end position="59"/>
    </location>
</feature>
<keyword evidence="3" id="KW-1185">Reference proteome</keyword>
<dbReference type="AlphaFoldDB" id="A0AAV1XTG2"/>
<name>A0AAV1XTG2_LUPLU</name>
<dbReference type="Proteomes" id="UP001497480">
    <property type="component" value="Unassembled WGS sequence"/>
</dbReference>
<comment type="caution">
    <text evidence="2">The sequence shown here is derived from an EMBL/GenBank/DDBJ whole genome shotgun (WGS) entry which is preliminary data.</text>
</comment>
<evidence type="ECO:0000256" key="1">
    <source>
        <dbReference type="SAM" id="MobiDB-lite"/>
    </source>
</evidence>
<organism evidence="2 3">
    <name type="scientific">Lupinus luteus</name>
    <name type="common">European yellow lupine</name>
    <dbReference type="NCBI Taxonomy" id="3873"/>
    <lineage>
        <taxon>Eukaryota</taxon>
        <taxon>Viridiplantae</taxon>
        <taxon>Streptophyta</taxon>
        <taxon>Embryophyta</taxon>
        <taxon>Tracheophyta</taxon>
        <taxon>Spermatophyta</taxon>
        <taxon>Magnoliopsida</taxon>
        <taxon>eudicotyledons</taxon>
        <taxon>Gunneridae</taxon>
        <taxon>Pentapetalae</taxon>
        <taxon>rosids</taxon>
        <taxon>fabids</taxon>
        <taxon>Fabales</taxon>
        <taxon>Fabaceae</taxon>
        <taxon>Papilionoideae</taxon>
        <taxon>50 kb inversion clade</taxon>
        <taxon>genistoids sensu lato</taxon>
        <taxon>core genistoids</taxon>
        <taxon>Genisteae</taxon>
        <taxon>Lupinus</taxon>
    </lineage>
</organism>
<feature type="region of interest" description="Disordered" evidence="1">
    <location>
        <begin position="37"/>
        <end position="59"/>
    </location>
</feature>
<gene>
    <name evidence="2" type="ORF">LLUT_LOCUS26171</name>
</gene>
<proteinExistence type="predicted"/>
<accession>A0AAV1XTG2</accession>
<protein>
    <submittedName>
        <fullName evidence="2">Uncharacterized protein</fullName>
    </submittedName>
</protein>
<evidence type="ECO:0000313" key="3">
    <source>
        <dbReference type="Proteomes" id="UP001497480"/>
    </source>
</evidence>
<dbReference type="EMBL" id="CAXHTB010000018">
    <property type="protein sequence ID" value="CAL0325111.1"/>
    <property type="molecule type" value="Genomic_DNA"/>
</dbReference>
<sequence length="115" mass="12835">MKGVRELKEGLNISHGVGSKMKLGLVKYLSRVGRSDCHLNNKPTTTDPSSHSSSNYVSSGYRRRHRPCLSYLGNFNVGLEKSKSVASVPRNKLSKKDGFWCKLLKLTKKNSIPRS</sequence>
<evidence type="ECO:0000313" key="2">
    <source>
        <dbReference type="EMBL" id="CAL0325111.1"/>
    </source>
</evidence>